<dbReference type="EMBL" id="LT963409">
    <property type="protein sequence ID" value="SOS39984.1"/>
    <property type="molecule type" value="Genomic_DNA"/>
</dbReference>
<gene>
    <name evidence="1" type="ORF">CFBP3840_02941</name>
</gene>
<accession>A0A2K4WVZ4</accession>
<reference evidence="1 2" key="1">
    <citation type="submission" date="2017-11" db="EMBL/GenBank/DDBJ databases">
        <authorList>
            <person name="Han C.G."/>
        </authorList>
    </citation>
    <scope>NUCLEOTIDE SEQUENCE [LARGE SCALE GENOMIC DNA]</scope>
    <source>
        <strain evidence="1">CFBP3840</strain>
    </source>
</reference>
<name>A0A2K4WVZ4_PSESX</name>
<sequence>MIRIKTDLTFWSNAKSVGETTVRTLVDEVLFNKYLNFLHTVLPSTAEFTEKAWKW</sequence>
<proteinExistence type="predicted"/>
<protein>
    <submittedName>
        <fullName evidence="1">Uncharacterized protein</fullName>
    </submittedName>
</protein>
<organism evidence="1 2">
    <name type="scientific">Pseudomonas syringae</name>
    <dbReference type="NCBI Taxonomy" id="317"/>
    <lineage>
        <taxon>Bacteria</taxon>
        <taxon>Pseudomonadati</taxon>
        <taxon>Pseudomonadota</taxon>
        <taxon>Gammaproteobacteria</taxon>
        <taxon>Pseudomonadales</taxon>
        <taxon>Pseudomonadaceae</taxon>
        <taxon>Pseudomonas</taxon>
    </lineage>
</organism>
<dbReference type="AlphaFoldDB" id="A0A2K4WVZ4"/>
<evidence type="ECO:0000313" key="1">
    <source>
        <dbReference type="EMBL" id="SOS39984.1"/>
    </source>
</evidence>
<dbReference type="Proteomes" id="UP000238095">
    <property type="component" value="Chromosome 1"/>
</dbReference>
<evidence type="ECO:0000313" key="2">
    <source>
        <dbReference type="Proteomes" id="UP000238095"/>
    </source>
</evidence>